<sequence length="79" mass="8727">MLAQILREAVSILRKTMNIAHWAGRLAQMTSPKKGSVAMRPKSAAPGQTGWHDAHVYPIFLQLPTSICLSMCQIDARQP</sequence>
<accession>A0A915HTA4</accession>
<evidence type="ECO:0000313" key="1">
    <source>
        <dbReference type="Proteomes" id="UP000887565"/>
    </source>
</evidence>
<dbReference type="Proteomes" id="UP000887565">
    <property type="component" value="Unplaced"/>
</dbReference>
<protein>
    <submittedName>
        <fullName evidence="2">Uncharacterized protein</fullName>
    </submittedName>
</protein>
<reference evidence="2" key="1">
    <citation type="submission" date="2022-11" db="UniProtKB">
        <authorList>
            <consortium name="WormBaseParasite"/>
        </authorList>
    </citation>
    <scope>IDENTIFICATION</scope>
</reference>
<dbReference type="WBParaSite" id="nRc.2.0.1.t04766-RA">
    <property type="protein sequence ID" value="nRc.2.0.1.t04766-RA"/>
    <property type="gene ID" value="nRc.2.0.1.g04766"/>
</dbReference>
<name>A0A915HTA4_ROMCU</name>
<proteinExistence type="predicted"/>
<organism evidence="1 2">
    <name type="scientific">Romanomermis culicivorax</name>
    <name type="common">Nematode worm</name>
    <dbReference type="NCBI Taxonomy" id="13658"/>
    <lineage>
        <taxon>Eukaryota</taxon>
        <taxon>Metazoa</taxon>
        <taxon>Ecdysozoa</taxon>
        <taxon>Nematoda</taxon>
        <taxon>Enoplea</taxon>
        <taxon>Dorylaimia</taxon>
        <taxon>Mermithida</taxon>
        <taxon>Mermithoidea</taxon>
        <taxon>Mermithidae</taxon>
        <taxon>Romanomermis</taxon>
    </lineage>
</organism>
<dbReference type="AlphaFoldDB" id="A0A915HTA4"/>
<evidence type="ECO:0000313" key="2">
    <source>
        <dbReference type="WBParaSite" id="nRc.2.0.1.t04766-RA"/>
    </source>
</evidence>
<keyword evidence="1" id="KW-1185">Reference proteome</keyword>